<dbReference type="InterPro" id="IPR004837">
    <property type="entry name" value="NaCa_Exmemb"/>
</dbReference>
<dbReference type="Gene3D" id="1.20.1420.30">
    <property type="entry name" value="NCX, central ion-binding region"/>
    <property type="match status" value="2"/>
</dbReference>
<dbReference type="GO" id="GO:0016787">
    <property type="term" value="F:hydrolase activity"/>
    <property type="evidence" value="ECO:0007669"/>
    <property type="project" value="UniProtKB-KW"/>
</dbReference>
<keyword evidence="12" id="KW-0735">Signal-anchor</keyword>
<evidence type="ECO:0000256" key="17">
    <source>
        <dbReference type="ARBA" id="ARBA00023180"/>
    </source>
</evidence>
<feature type="transmembrane region" description="Helical" evidence="22">
    <location>
        <begin position="606"/>
        <end position="626"/>
    </location>
</feature>
<comment type="subcellular location">
    <subcellularLocation>
        <location evidence="3">Golgi apparatus</location>
        <location evidence="3">Golgi stack membrane</location>
        <topology evidence="3">Single-pass type II membrane protein</topology>
    </subcellularLocation>
    <subcellularLocation>
        <location evidence="2">Membrane</location>
        <topology evidence="2">Multi-pass membrane protein</topology>
    </subcellularLocation>
</comment>
<organism evidence="25 26">
    <name type="scientific">Stachybotrys chlorohalonatus (strain IBT 40285)</name>
    <dbReference type="NCBI Taxonomy" id="1283841"/>
    <lineage>
        <taxon>Eukaryota</taxon>
        <taxon>Fungi</taxon>
        <taxon>Dikarya</taxon>
        <taxon>Ascomycota</taxon>
        <taxon>Pezizomycotina</taxon>
        <taxon>Sordariomycetes</taxon>
        <taxon>Hypocreomycetidae</taxon>
        <taxon>Hypocreales</taxon>
        <taxon>Stachybotryaceae</taxon>
        <taxon>Stachybotrys</taxon>
    </lineage>
</organism>
<dbReference type="InterPro" id="IPR016040">
    <property type="entry name" value="NAD(P)-bd_dom"/>
</dbReference>
<dbReference type="GO" id="GO:0042732">
    <property type="term" value="P:D-xylose metabolic process"/>
    <property type="evidence" value="ECO:0007669"/>
    <property type="project" value="InterPro"/>
</dbReference>
<dbReference type="PANTHER" id="PTHR43078">
    <property type="entry name" value="UDP-GLUCURONIC ACID DECARBOXYLASE-RELATED"/>
    <property type="match status" value="1"/>
</dbReference>
<feature type="transmembrane region" description="Helical" evidence="22">
    <location>
        <begin position="906"/>
        <end position="933"/>
    </location>
</feature>
<dbReference type="InParanoid" id="A0A084QPD2"/>
<evidence type="ECO:0000256" key="5">
    <source>
        <dbReference type="ARBA" id="ARBA00007505"/>
    </source>
</evidence>
<evidence type="ECO:0000256" key="20">
    <source>
        <dbReference type="ARBA" id="ARBA00049410"/>
    </source>
</evidence>
<feature type="transmembrane region" description="Helical" evidence="22">
    <location>
        <begin position="532"/>
        <end position="552"/>
    </location>
</feature>
<dbReference type="OrthoDB" id="331544at2759"/>
<keyword evidence="13 22" id="KW-1133">Transmembrane helix</keyword>
<dbReference type="SUPFAM" id="SSF48208">
    <property type="entry name" value="Six-hairpin glycosidases"/>
    <property type="match status" value="1"/>
</dbReference>
<keyword evidence="11" id="KW-0378">Hydrolase</keyword>
<dbReference type="GO" id="GO:0070403">
    <property type="term" value="F:NAD+ binding"/>
    <property type="evidence" value="ECO:0007669"/>
    <property type="project" value="InterPro"/>
</dbReference>
<dbReference type="FunFam" id="3.40.50.720:FF:000065">
    <property type="entry name" value="UDP-glucuronic acid decarboxylase 1"/>
    <property type="match status" value="1"/>
</dbReference>
<evidence type="ECO:0000256" key="9">
    <source>
        <dbReference type="ARBA" id="ARBA00022692"/>
    </source>
</evidence>
<evidence type="ECO:0000256" key="18">
    <source>
        <dbReference type="ARBA" id="ARBA00023239"/>
    </source>
</evidence>
<feature type="domain" description="NAD(P)-binding" evidence="24">
    <location>
        <begin position="8"/>
        <end position="310"/>
    </location>
</feature>
<evidence type="ECO:0000313" key="25">
    <source>
        <dbReference type="EMBL" id="KFA65817.1"/>
    </source>
</evidence>
<feature type="transmembrane region" description="Helical" evidence="22">
    <location>
        <begin position="500"/>
        <end position="520"/>
    </location>
</feature>
<comment type="catalytic activity">
    <reaction evidence="20">
        <text>UDP-alpha-D-glucuronate + H(+) = UDP-alpha-D-xylose + CO2</text>
        <dbReference type="Rhea" id="RHEA:23916"/>
        <dbReference type="ChEBI" id="CHEBI:15378"/>
        <dbReference type="ChEBI" id="CHEBI:16526"/>
        <dbReference type="ChEBI" id="CHEBI:57632"/>
        <dbReference type="ChEBI" id="CHEBI:58052"/>
        <dbReference type="EC" id="4.1.1.35"/>
    </reaction>
    <physiologicalReaction direction="left-to-right" evidence="20">
        <dbReference type="Rhea" id="RHEA:23917"/>
    </physiologicalReaction>
</comment>
<evidence type="ECO:0000256" key="11">
    <source>
        <dbReference type="ARBA" id="ARBA00022801"/>
    </source>
</evidence>
<evidence type="ECO:0000313" key="26">
    <source>
        <dbReference type="Proteomes" id="UP000028524"/>
    </source>
</evidence>
<dbReference type="InterPro" id="IPR010905">
    <property type="entry name" value="Glyco_hydro_88"/>
</dbReference>
<feature type="transmembrane region" description="Helical" evidence="22">
    <location>
        <begin position="638"/>
        <end position="659"/>
    </location>
</feature>
<dbReference type="InterPro" id="IPR008928">
    <property type="entry name" value="6-hairpin_glycosidase_sf"/>
</dbReference>
<dbReference type="Pfam" id="PF01699">
    <property type="entry name" value="Na_Ca_ex"/>
    <property type="match status" value="2"/>
</dbReference>
<evidence type="ECO:0000259" key="24">
    <source>
        <dbReference type="Pfam" id="PF16363"/>
    </source>
</evidence>
<feature type="transmembrane region" description="Helical" evidence="22">
    <location>
        <begin position="876"/>
        <end position="899"/>
    </location>
</feature>
<feature type="domain" description="Sodium/calcium exchanger membrane region" evidence="23">
    <location>
        <begin position="843"/>
        <end position="987"/>
    </location>
</feature>
<feature type="transmembrane region" description="Helical" evidence="22">
    <location>
        <begin position="843"/>
        <end position="864"/>
    </location>
</feature>
<dbReference type="Pfam" id="PF16363">
    <property type="entry name" value="GDP_Man_Dehyd"/>
    <property type="match status" value="1"/>
</dbReference>
<keyword evidence="26" id="KW-1185">Reference proteome</keyword>
<evidence type="ECO:0000256" key="7">
    <source>
        <dbReference type="ARBA" id="ARBA00012290"/>
    </source>
</evidence>
<dbReference type="Pfam" id="PF07470">
    <property type="entry name" value="Glyco_hydro_88"/>
    <property type="match status" value="1"/>
</dbReference>
<feature type="domain" description="Sodium/calcium exchanger membrane region" evidence="23">
    <location>
        <begin position="500"/>
        <end position="659"/>
    </location>
</feature>
<feature type="transmembrane region" description="Helical" evidence="22">
    <location>
        <begin position="572"/>
        <end position="594"/>
    </location>
</feature>
<keyword evidence="16 22" id="KW-0472">Membrane</keyword>
<dbReference type="InterPro" id="IPR044880">
    <property type="entry name" value="NCX_ion-bd_dom_sf"/>
</dbReference>
<dbReference type="GO" id="GO:0055085">
    <property type="term" value="P:transmembrane transport"/>
    <property type="evidence" value="ECO:0007669"/>
    <property type="project" value="InterPro"/>
</dbReference>
<dbReference type="GO" id="GO:0032580">
    <property type="term" value="C:Golgi cisterna membrane"/>
    <property type="evidence" value="ECO:0007669"/>
    <property type="project" value="UniProtKB-SubCell"/>
</dbReference>
<keyword evidence="17" id="KW-0325">Glycoprotein</keyword>
<evidence type="ECO:0000259" key="23">
    <source>
        <dbReference type="Pfam" id="PF01699"/>
    </source>
</evidence>
<dbReference type="InterPro" id="IPR036291">
    <property type="entry name" value="NAD(P)-bd_dom_sf"/>
</dbReference>
<evidence type="ECO:0000256" key="21">
    <source>
        <dbReference type="SAM" id="MobiDB-lite"/>
    </source>
</evidence>
<gene>
    <name evidence="25" type="ORF">S40285_05359</name>
</gene>
<evidence type="ECO:0000256" key="10">
    <source>
        <dbReference type="ARBA" id="ARBA00022793"/>
    </source>
</evidence>
<evidence type="ECO:0000256" key="16">
    <source>
        <dbReference type="ARBA" id="ARBA00023136"/>
    </source>
</evidence>
<feature type="region of interest" description="Disordered" evidence="21">
    <location>
        <begin position="321"/>
        <end position="395"/>
    </location>
</feature>
<feature type="transmembrane region" description="Helical" evidence="22">
    <location>
        <begin position="473"/>
        <end position="494"/>
    </location>
</feature>
<comment type="pathway">
    <text evidence="4">Nucleotide-sugar biosynthesis; UDP-alpha-D-xylose biosynthesis; UDP-alpha-D-xylose from UDP-alpha-D-glucuronate: step 1/1.</text>
</comment>
<comment type="similarity">
    <text evidence="6">Belongs to the Ca(2+):cation antiporter (CaCA) (TC 2.A.19) family.</text>
</comment>
<dbReference type="GO" id="GO:0048040">
    <property type="term" value="F:UDP-glucuronate decarboxylase activity"/>
    <property type="evidence" value="ECO:0007669"/>
    <property type="project" value="UniProtKB-EC"/>
</dbReference>
<evidence type="ECO:0000256" key="12">
    <source>
        <dbReference type="ARBA" id="ARBA00022968"/>
    </source>
</evidence>
<evidence type="ECO:0000256" key="19">
    <source>
        <dbReference type="ARBA" id="ARBA00031585"/>
    </source>
</evidence>
<dbReference type="SUPFAM" id="SSF51735">
    <property type="entry name" value="NAD(P)-binding Rossmann-fold domains"/>
    <property type="match status" value="1"/>
</dbReference>
<evidence type="ECO:0000256" key="15">
    <source>
        <dbReference type="ARBA" id="ARBA00023034"/>
    </source>
</evidence>
<evidence type="ECO:0000256" key="1">
    <source>
        <dbReference type="ARBA" id="ARBA00001911"/>
    </source>
</evidence>
<evidence type="ECO:0000256" key="14">
    <source>
        <dbReference type="ARBA" id="ARBA00023027"/>
    </source>
</evidence>
<dbReference type="InterPro" id="IPR044516">
    <property type="entry name" value="UXS-like"/>
</dbReference>
<name>A0A084QPD2_STAC4</name>
<accession>A0A084QPD2</accession>
<reference evidence="25 26" key="1">
    <citation type="journal article" date="2014" name="BMC Genomics">
        <title>Comparative genome sequencing reveals chemotype-specific gene clusters in the toxigenic black mold Stachybotrys.</title>
        <authorList>
            <person name="Semeiks J."/>
            <person name="Borek D."/>
            <person name="Otwinowski Z."/>
            <person name="Grishin N.V."/>
        </authorList>
    </citation>
    <scope>NUCLEOTIDE SEQUENCE [LARGE SCALE GENOMIC DNA]</scope>
    <source>
        <strain evidence="25 26">IBT 40285</strain>
    </source>
</reference>
<dbReference type="Gene3D" id="3.40.50.720">
    <property type="entry name" value="NAD(P)-binding Rossmann-like Domain"/>
    <property type="match status" value="1"/>
</dbReference>
<dbReference type="Proteomes" id="UP000028524">
    <property type="component" value="Unassembled WGS sequence"/>
</dbReference>
<evidence type="ECO:0000256" key="13">
    <source>
        <dbReference type="ARBA" id="ARBA00022989"/>
    </source>
</evidence>
<keyword evidence="18" id="KW-0456">Lyase</keyword>
<comment type="cofactor">
    <cofactor evidence="1">
        <name>NAD(+)</name>
        <dbReference type="ChEBI" id="CHEBI:57540"/>
    </cofactor>
</comment>
<feature type="transmembrane region" description="Helical" evidence="22">
    <location>
        <begin position="973"/>
        <end position="991"/>
    </location>
</feature>
<dbReference type="STRING" id="1283841.A0A084QPD2"/>
<dbReference type="EMBL" id="KL660551">
    <property type="protein sequence ID" value="KFA65817.1"/>
    <property type="molecule type" value="Genomic_DNA"/>
</dbReference>
<keyword evidence="10" id="KW-0210">Decarboxylase</keyword>
<evidence type="ECO:0000256" key="4">
    <source>
        <dbReference type="ARBA" id="ARBA00005100"/>
    </source>
</evidence>
<feature type="transmembrane region" description="Helical" evidence="22">
    <location>
        <begin position="939"/>
        <end position="961"/>
    </location>
</feature>
<sequence>MTVCMNVLVTGGAGFLGHHLVQLLLHQGHNVTVVDSLWTGFEQNVRRLEQNPRFTYLISDVRVDFPDLGHVDQIYHLACPASPDHFDVSPIEILETCFQGTKNVLDLAVRYKARVLLASTSEIYGDPHVVPQSERYCGNVNCFGPRSCYDEGKRVAESLAYAYRAQHGIEVRIARIFNAYGPHMKLTDGRAVPNFIAAAMEGKPIVVYGDGSATRCFQYATDCVGGLALLMNNDYEGPVNIGSDREMPVGAIADMIARLVASKLGDATPVPIRYLPKREDDPVRRKPDITVAWKQLGWRPRVSLEEGIDRTIDWFLNSGHEDEGRASRPHSLPSGTANGPPDTPTCSSDDDDDLNHDAPSAGYLSSVEDLPEESRAEQARSYPGRPRSRGRGGMPFLVPELGPKTFFSRLGRNLGSLRRLFRPWRSLSSGMNRRAWSRVPENDPGSLDDAMSFAQDHARHPEKRGTMRSLRDIMLSSWLNGLLIFVPIGLFTYVLKMSPILVFTSNIIAIVPLSSLLTEATEMIASDAGDAVGALLNISLGNLVELILLFVTIQPSSVALANDHIRIVQASILGSILVNLLLILGSALLANNLIPNNVPICNSNETQLLACLLFVSVFVFLMPTAFDYTYDHEGAEGAILQMSRISAIMVLAIYFLYFVHELRSRPDPTRPNSDDVEAEGRSHMAADPASMLRSTPGSLPLRTIRFADERTHSIPTIPESPTPKTTTERIELGTLEASAATGDGEMEERARRSFDGATRSNLYQQTYRPTRAARSGSLGSNRGVSHLSHLGRETSVSAAERVGLMRSGLTSLHMLQHGRPSMESLAYEQPVLHRPTGSRAVPILVLILTSALMSMSAEFLVSTIDDVTHQGGLSEAVIGLIILPIVGNIAEYVTVVTVAARNKLDLAIAVAVGSSIQIALCVTPLTVIAGWIMHRNLALTFNFFEMATLLGTVLLVNLLILNDGSSSLRTSGLKGALMCACYVIIGLIRMSSAAMKISLLLATAGAVALAAPAQDLSQSTIARMADSYIRRGVRQGFGYDESTLYLGIESVYALTQNATVLAWYRNQVDAVVNDDGSLEGWNLARYSLDDYRFGNSILWWYQRTGEDKYRRAANVIRQQLNRHPRTPSGGFWHRVPTYPNQMWLDGIFMADNFYGKWTRLFNNANTTAWDDVVRQYDLIEQHTRNTTTNLLAHGYDESGVAVWAHPVTGSAPQVWSRAVGWYFMSLVGLLEDFPRTHPGYNRLMRYFITLADGLRRSIDEEGAWWLIMNEPYPGERRNYLESSASAMFTFGLLKGIRLGFLPRSTYQATADKAYQTLEDRWVTEGANGMLNWEGTVQVGSLSSNGSYEVRPRRTV</sequence>
<keyword evidence="15" id="KW-0333">Golgi apparatus</keyword>
<evidence type="ECO:0000256" key="8">
    <source>
        <dbReference type="ARBA" id="ARBA00018816"/>
    </source>
</evidence>
<keyword evidence="14" id="KW-0520">NAD</keyword>
<comment type="similarity">
    <text evidence="5">Belongs to the NAD(P)-dependent epimerase/dehydratase family. UDP-glucuronic acid decarboxylase subfamily.</text>
</comment>
<feature type="region of interest" description="Disordered" evidence="21">
    <location>
        <begin position="666"/>
        <end position="692"/>
    </location>
</feature>
<protein>
    <recommendedName>
        <fullName evidence="8">UDP-glucuronic acid decarboxylase 1</fullName>
        <ecNumber evidence="7">4.1.1.35</ecNumber>
    </recommendedName>
    <alternativeName>
        <fullName evidence="19">UDP-glucuronate decarboxylase 1</fullName>
    </alternativeName>
</protein>
<proteinExistence type="inferred from homology"/>
<dbReference type="HOGENOM" id="CLU_005675_0_0_1"/>
<evidence type="ECO:0000256" key="2">
    <source>
        <dbReference type="ARBA" id="ARBA00004141"/>
    </source>
</evidence>
<evidence type="ECO:0000256" key="3">
    <source>
        <dbReference type="ARBA" id="ARBA00004447"/>
    </source>
</evidence>
<evidence type="ECO:0000256" key="6">
    <source>
        <dbReference type="ARBA" id="ARBA00008170"/>
    </source>
</evidence>
<dbReference type="PANTHER" id="PTHR43078:SF6">
    <property type="entry name" value="UDP-GLUCURONIC ACID DECARBOXYLASE 1"/>
    <property type="match status" value="1"/>
</dbReference>
<keyword evidence="9 22" id="KW-0812">Transmembrane</keyword>
<evidence type="ECO:0000256" key="22">
    <source>
        <dbReference type="SAM" id="Phobius"/>
    </source>
</evidence>
<dbReference type="InterPro" id="IPR012341">
    <property type="entry name" value="6hp_glycosidase-like_sf"/>
</dbReference>
<dbReference type="EC" id="4.1.1.35" evidence="7"/>
<dbReference type="Gene3D" id="1.50.10.10">
    <property type="match status" value="1"/>
</dbReference>